<accession>A0A2C9CFI8</accession>
<dbReference type="OrthoDB" id="8907997at2"/>
<dbReference type="Proteomes" id="UP000221734">
    <property type="component" value="Chromosome Kuenenia_stuttgartiensis_MBR1"/>
</dbReference>
<dbReference type="AlphaFoldDB" id="A0A2C9CFI8"/>
<keyword evidence="2" id="KW-1185">Reference proteome</keyword>
<sequence length="201" mass="23319">MIKLIGSILASGIQNLFKQQPDVLKKTTRTGMTEWNFGRHLASEIAKYIFWLNHDMDITKRHHKNRRPDIIFHKRGSNALNYLVIEIKCTDNVCNDIKKIKMDWMGDDLHYRFGSSIIANSNGDFKVTVFYKNSYEVFSQSAQTIELPKISESEKQHFISLVNQISYAGQNDHNANMSAVERQIDQKVCKLYGLTEREVFI</sequence>
<dbReference type="KEGG" id="kst:KSMBR1_1952"/>
<gene>
    <name evidence="1" type="ORF">KSMBR1_1952</name>
</gene>
<name>A0A2C9CFI8_KUEST</name>
<proteinExistence type="predicted"/>
<dbReference type="EMBL" id="LT934425">
    <property type="protein sequence ID" value="SOH04450.1"/>
    <property type="molecule type" value="Genomic_DNA"/>
</dbReference>
<organism evidence="1 2">
    <name type="scientific">Kuenenia stuttgartiensis</name>
    <dbReference type="NCBI Taxonomy" id="174633"/>
    <lineage>
        <taxon>Bacteria</taxon>
        <taxon>Pseudomonadati</taxon>
        <taxon>Planctomycetota</taxon>
        <taxon>Candidatus Brocadiia</taxon>
        <taxon>Candidatus Brocadiales</taxon>
        <taxon>Candidatus Brocadiaceae</taxon>
        <taxon>Candidatus Kuenenia</taxon>
    </lineage>
</organism>
<dbReference type="RefSeq" id="WP_099325166.1">
    <property type="nucleotide sequence ID" value="NZ_LT934425.1"/>
</dbReference>
<evidence type="ECO:0000313" key="2">
    <source>
        <dbReference type="Proteomes" id="UP000221734"/>
    </source>
</evidence>
<reference evidence="2" key="1">
    <citation type="submission" date="2017-10" db="EMBL/GenBank/DDBJ databases">
        <authorList>
            <person name="Frank J."/>
        </authorList>
    </citation>
    <scope>NUCLEOTIDE SEQUENCE [LARGE SCALE GENOMIC DNA]</scope>
</reference>
<evidence type="ECO:0000313" key="1">
    <source>
        <dbReference type="EMBL" id="SOH04450.1"/>
    </source>
</evidence>
<protein>
    <submittedName>
        <fullName evidence="1">Uncharacterized protein</fullName>
    </submittedName>
</protein>